<dbReference type="EMBL" id="JQFK01000001">
    <property type="protein sequence ID" value="KGK40617.1"/>
    <property type="molecule type" value="Genomic_DNA"/>
</dbReference>
<evidence type="ECO:0008006" key="3">
    <source>
        <dbReference type="Google" id="ProtNLM"/>
    </source>
</evidence>
<dbReference type="Gene3D" id="1.25.10.10">
    <property type="entry name" value="Leucine-rich Repeat Variant"/>
    <property type="match status" value="2"/>
</dbReference>
<dbReference type="AlphaFoldDB" id="A0A099P8L3"/>
<evidence type="ECO:0000313" key="2">
    <source>
        <dbReference type="Proteomes" id="UP000029867"/>
    </source>
</evidence>
<accession>A0A099P8L3</accession>
<evidence type="ECO:0000313" key="1">
    <source>
        <dbReference type="EMBL" id="KGK40617.1"/>
    </source>
</evidence>
<protein>
    <recommendedName>
        <fullName evidence="3">AP-2 complex subunit alpha</fullName>
    </recommendedName>
</protein>
<sequence length="863" mass="98018">MSTTSLKQFITNIRNVTDPEEEKLRIENELLAIHSFLITQNNTMSAEINQHRRNSLLKIAYISLNGYEVPSDLKSQCIQECLKLIEIQCDDHVPWYLFKSVLAENLQTGDIVQLWCLAKKNNYGYREIAELCLVNDRIFKLIKLDDVPNHHGVDYYFLLKIALRNEALDKNILLGLGKSLSQTSVSHGNEIIALCSLLKEWADFDWCSVKGLEGIFINKLSEVLEFMDTIKVEIEQSEPMDFHWIKEYGYLIVNLIELLSKITCVDDNTTGNLGILTGKLLKDVVELRNVTLANDAHANNYQLILASIVTSCVKLYMHKKGKINGGGTDILLNALLDLLETSTDINIKIVFTELIQTIIRNSESLDDSKKSILQRYPLWKKLIKSKEAKVSESTKDILKLTMDRKARSSYQPTFSQLRDVVIIFIYHLQNCDTESKGHTLSDILSVLEDYKDTGIVEEAARKILKIFMTIGNTCDGAWERIYDLIIHSSKKITVIDQILEFLTKGLQFGCCEDFIKLSAVVFEFNGRKWRHGKIATQQYWLLQKYTLSTVATKLLILDAMCGFYNIKETRNVSLQLFDDEVNSDNIEIRQKVNDYKSLINCGLLDRTNEIEDFNVNGVISLPIFPTSTDVETEFENLSVKDDNSGGSENLFDEGYNRTLKFNQGVLFDDGNFKVTFRIKPGDSTHVEIQYKFKPGIKLPDKLECSVISKTEAYNIHVVENDGLDKNMNGKVIFELTIKEPYSEKSEPCVKFTVGQLSSISLHMSMLFKALQKGKVDPSELSVGVKFPLPNGEPKTSLERHLSKLNFSGFFNYPNLDICAVFCFNNGNTVPISVKTVQGFVYVSSTSRNVAQAVGIRLKRLFSQ</sequence>
<name>A0A099P8L3_PICKU</name>
<dbReference type="SUPFAM" id="SSF48371">
    <property type="entry name" value="ARM repeat"/>
    <property type="match status" value="1"/>
</dbReference>
<dbReference type="VEuPathDB" id="FungiDB:C5L36_0A10200"/>
<dbReference type="HOGENOM" id="CLU_331766_0_0_1"/>
<gene>
    <name evidence="1" type="ORF">JL09_g6</name>
</gene>
<dbReference type="InterPro" id="IPR016024">
    <property type="entry name" value="ARM-type_fold"/>
</dbReference>
<dbReference type="InterPro" id="IPR011989">
    <property type="entry name" value="ARM-like"/>
</dbReference>
<organism evidence="1 2">
    <name type="scientific">Pichia kudriavzevii</name>
    <name type="common">Yeast</name>
    <name type="synonym">Issatchenkia orientalis</name>
    <dbReference type="NCBI Taxonomy" id="4909"/>
    <lineage>
        <taxon>Eukaryota</taxon>
        <taxon>Fungi</taxon>
        <taxon>Dikarya</taxon>
        <taxon>Ascomycota</taxon>
        <taxon>Saccharomycotina</taxon>
        <taxon>Pichiomycetes</taxon>
        <taxon>Pichiales</taxon>
        <taxon>Pichiaceae</taxon>
        <taxon>Pichia</taxon>
    </lineage>
</organism>
<reference evidence="2" key="1">
    <citation type="journal article" date="2014" name="Microb. Cell Fact.">
        <title>Exploiting Issatchenkia orientalis SD108 for succinic acid production.</title>
        <authorList>
            <person name="Xiao H."/>
            <person name="Shao Z."/>
            <person name="Jiang Y."/>
            <person name="Dole S."/>
            <person name="Zhao H."/>
        </authorList>
    </citation>
    <scope>NUCLEOTIDE SEQUENCE [LARGE SCALE GENOMIC DNA]</scope>
    <source>
        <strain evidence="2">SD108</strain>
    </source>
</reference>
<proteinExistence type="predicted"/>
<dbReference type="Proteomes" id="UP000029867">
    <property type="component" value="Unassembled WGS sequence"/>
</dbReference>
<comment type="caution">
    <text evidence="1">The sequence shown here is derived from an EMBL/GenBank/DDBJ whole genome shotgun (WGS) entry which is preliminary data.</text>
</comment>